<dbReference type="Proteomes" id="UP001177670">
    <property type="component" value="Unassembled WGS sequence"/>
</dbReference>
<protein>
    <submittedName>
        <fullName evidence="1">Uncharacterized protein</fullName>
    </submittedName>
</protein>
<gene>
    <name evidence="1" type="ORF">K0M31_000115</name>
</gene>
<organism evidence="1 2">
    <name type="scientific">Melipona bicolor</name>
    <dbReference type="NCBI Taxonomy" id="60889"/>
    <lineage>
        <taxon>Eukaryota</taxon>
        <taxon>Metazoa</taxon>
        <taxon>Ecdysozoa</taxon>
        <taxon>Arthropoda</taxon>
        <taxon>Hexapoda</taxon>
        <taxon>Insecta</taxon>
        <taxon>Pterygota</taxon>
        <taxon>Neoptera</taxon>
        <taxon>Endopterygota</taxon>
        <taxon>Hymenoptera</taxon>
        <taxon>Apocrita</taxon>
        <taxon>Aculeata</taxon>
        <taxon>Apoidea</taxon>
        <taxon>Anthophila</taxon>
        <taxon>Apidae</taxon>
        <taxon>Melipona</taxon>
    </lineage>
</organism>
<keyword evidence="2" id="KW-1185">Reference proteome</keyword>
<proteinExistence type="predicted"/>
<evidence type="ECO:0000313" key="1">
    <source>
        <dbReference type="EMBL" id="KAK1135529.1"/>
    </source>
</evidence>
<sequence>MLSAELLSKDLQLARTCGRKNPKRVGGKAEFKFTNPRGSKIHWVVAVQENRNDIASLSSAESSSLRDLTSNPFNKKLTPLSVLPSSNNLADDEIYHVLHQPEASPNGSRSSWDGN</sequence>
<accession>A0AA40KWC3</accession>
<dbReference type="EMBL" id="JAHYIQ010000001">
    <property type="protein sequence ID" value="KAK1135529.1"/>
    <property type="molecule type" value="Genomic_DNA"/>
</dbReference>
<reference evidence="1" key="1">
    <citation type="submission" date="2021-10" db="EMBL/GenBank/DDBJ databases">
        <title>Melipona bicolor Genome sequencing and assembly.</title>
        <authorList>
            <person name="Araujo N.S."/>
            <person name="Arias M.C."/>
        </authorList>
    </citation>
    <scope>NUCLEOTIDE SEQUENCE</scope>
    <source>
        <strain evidence="1">USP_2M_L1-L4_2017</strain>
        <tissue evidence="1">Whole body</tissue>
    </source>
</reference>
<dbReference type="AlphaFoldDB" id="A0AA40KWC3"/>
<evidence type="ECO:0000313" key="2">
    <source>
        <dbReference type="Proteomes" id="UP001177670"/>
    </source>
</evidence>
<comment type="caution">
    <text evidence="1">The sequence shown here is derived from an EMBL/GenBank/DDBJ whole genome shotgun (WGS) entry which is preliminary data.</text>
</comment>
<name>A0AA40KWC3_9HYME</name>